<dbReference type="GO" id="GO:0016853">
    <property type="term" value="F:isomerase activity"/>
    <property type="evidence" value="ECO:0007669"/>
    <property type="project" value="UniProtKB-KW"/>
</dbReference>
<evidence type="ECO:0000256" key="8">
    <source>
        <dbReference type="SAM" id="MobiDB-lite"/>
    </source>
</evidence>
<evidence type="ECO:0000256" key="4">
    <source>
        <dbReference type="ARBA" id="ARBA00022840"/>
    </source>
</evidence>
<keyword evidence="6" id="KW-0206">Cytoskeleton</keyword>
<dbReference type="EMBL" id="JAINUF010000005">
    <property type="protein sequence ID" value="KAJ8360056.1"/>
    <property type="molecule type" value="Genomic_DNA"/>
</dbReference>
<dbReference type="InterPro" id="IPR007330">
    <property type="entry name" value="MIT_dom"/>
</dbReference>
<evidence type="ECO:0000256" key="6">
    <source>
        <dbReference type="ARBA" id="ARBA00023212"/>
    </source>
</evidence>
<keyword evidence="7" id="KW-0413">Isomerase</keyword>
<feature type="region of interest" description="Disordered" evidence="8">
    <location>
        <begin position="111"/>
        <end position="139"/>
    </location>
</feature>
<evidence type="ECO:0000256" key="2">
    <source>
        <dbReference type="ARBA" id="ARBA00022701"/>
    </source>
</evidence>
<name>A0A9Q1FJJ2_SYNKA</name>
<proteinExistence type="predicted"/>
<evidence type="ECO:0000256" key="5">
    <source>
        <dbReference type="ARBA" id="ARBA00023136"/>
    </source>
</evidence>
<reference evidence="10" key="1">
    <citation type="journal article" date="2023" name="Science">
        <title>Genome structures resolve the early diversification of teleost fishes.</title>
        <authorList>
            <person name="Parey E."/>
            <person name="Louis A."/>
            <person name="Montfort J."/>
            <person name="Bouchez O."/>
            <person name="Roques C."/>
            <person name="Iampietro C."/>
            <person name="Lluch J."/>
            <person name="Castinel A."/>
            <person name="Donnadieu C."/>
            <person name="Desvignes T."/>
            <person name="Floi Bucao C."/>
            <person name="Jouanno E."/>
            <person name="Wen M."/>
            <person name="Mejri S."/>
            <person name="Dirks R."/>
            <person name="Jansen H."/>
            <person name="Henkel C."/>
            <person name="Chen W.J."/>
            <person name="Zahm M."/>
            <person name="Cabau C."/>
            <person name="Klopp C."/>
            <person name="Thompson A.W."/>
            <person name="Robinson-Rechavi M."/>
            <person name="Braasch I."/>
            <person name="Lecointre G."/>
            <person name="Bobe J."/>
            <person name="Postlethwait J.H."/>
            <person name="Berthelot C."/>
            <person name="Roest Crollius H."/>
            <person name="Guiguen Y."/>
        </authorList>
    </citation>
    <scope>NUCLEOTIDE SEQUENCE</scope>
    <source>
        <strain evidence="10">WJC10195</strain>
    </source>
</reference>
<evidence type="ECO:0000313" key="10">
    <source>
        <dbReference type="EMBL" id="KAJ8360056.1"/>
    </source>
</evidence>
<dbReference type="OrthoDB" id="10251136at2759"/>
<keyword evidence="2" id="KW-0493">Microtubule</keyword>
<keyword evidence="11" id="KW-1185">Reference proteome</keyword>
<keyword evidence="4" id="KW-0067">ATP-binding</keyword>
<evidence type="ECO:0000256" key="7">
    <source>
        <dbReference type="ARBA" id="ARBA00023235"/>
    </source>
</evidence>
<protein>
    <recommendedName>
        <fullName evidence="9">MIT domain-containing protein</fullName>
    </recommendedName>
</protein>
<dbReference type="Proteomes" id="UP001152622">
    <property type="component" value="Chromosome 5"/>
</dbReference>
<dbReference type="SMART" id="SM00745">
    <property type="entry name" value="MIT"/>
    <property type="match status" value="1"/>
</dbReference>
<organism evidence="10 11">
    <name type="scientific">Synaphobranchus kaupii</name>
    <name type="common">Kaup's arrowtooth eel</name>
    <dbReference type="NCBI Taxonomy" id="118154"/>
    <lineage>
        <taxon>Eukaryota</taxon>
        <taxon>Metazoa</taxon>
        <taxon>Chordata</taxon>
        <taxon>Craniata</taxon>
        <taxon>Vertebrata</taxon>
        <taxon>Euteleostomi</taxon>
        <taxon>Actinopterygii</taxon>
        <taxon>Neopterygii</taxon>
        <taxon>Teleostei</taxon>
        <taxon>Anguilliformes</taxon>
        <taxon>Synaphobranchidae</taxon>
        <taxon>Synaphobranchus</taxon>
    </lineage>
</organism>
<keyword evidence="3" id="KW-0547">Nucleotide-binding</keyword>
<evidence type="ECO:0000313" key="11">
    <source>
        <dbReference type="Proteomes" id="UP001152622"/>
    </source>
</evidence>
<dbReference type="FunFam" id="1.20.58.80:FF:000006">
    <property type="entry name" value="Spastin"/>
    <property type="match status" value="1"/>
</dbReference>
<dbReference type="AlphaFoldDB" id="A0A9Q1FJJ2"/>
<dbReference type="GO" id="GO:0005874">
    <property type="term" value="C:microtubule"/>
    <property type="evidence" value="ECO:0007669"/>
    <property type="project" value="UniProtKB-KW"/>
</dbReference>
<accession>A0A9Q1FJJ2</accession>
<dbReference type="GO" id="GO:0005524">
    <property type="term" value="F:ATP binding"/>
    <property type="evidence" value="ECO:0007669"/>
    <property type="project" value="UniProtKB-KW"/>
</dbReference>
<comment type="caution">
    <text evidence="10">The sequence shown here is derived from an EMBL/GenBank/DDBJ whole genome shotgun (WGS) entry which is preliminary data.</text>
</comment>
<evidence type="ECO:0000259" key="9">
    <source>
        <dbReference type="SMART" id="SM00745"/>
    </source>
</evidence>
<feature type="compositionally biased region" description="Basic and acidic residues" evidence="8">
    <location>
        <begin position="122"/>
        <end position="133"/>
    </location>
</feature>
<keyword evidence="5" id="KW-0472">Membrane</keyword>
<evidence type="ECO:0000256" key="1">
    <source>
        <dbReference type="ARBA" id="ARBA00022490"/>
    </source>
</evidence>
<evidence type="ECO:0000256" key="3">
    <source>
        <dbReference type="ARBA" id="ARBA00022741"/>
    </source>
</evidence>
<gene>
    <name evidence="10" type="ORF">SKAU_G00165810</name>
</gene>
<feature type="domain" description="MIT" evidence="9">
    <location>
        <begin position="61"/>
        <end position="131"/>
    </location>
</feature>
<keyword evidence="1" id="KW-0963">Cytoplasm</keyword>
<sequence>MNSANGRNRKKKASAADAPDQVFTLYLAILFAWFRDQLFRVMAAKRPGDLTDTDYDIGERIRNHHKQAFEYMSVALRIDEDDKGHKQQAVQWYQKGIAELEKGIAIPLTGQGEQHEKAKRLQGQDDHQLDHGQEIGCSF</sequence>
<dbReference type="Gene3D" id="1.20.58.80">
    <property type="entry name" value="Phosphotransferase system, lactose/cellobiose-type IIA subunit"/>
    <property type="match status" value="1"/>
</dbReference>